<dbReference type="CDD" id="cd00586">
    <property type="entry name" value="4HBT"/>
    <property type="match status" value="1"/>
</dbReference>
<accession>A0A346Y178</accession>
<keyword evidence="2" id="KW-1185">Reference proteome</keyword>
<dbReference type="EMBL" id="CP031165">
    <property type="protein sequence ID" value="AXV08225.1"/>
    <property type="molecule type" value="Genomic_DNA"/>
</dbReference>
<reference evidence="1 2" key="1">
    <citation type="submission" date="2018-09" db="EMBL/GenBank/DDBJ databases">
        <title>Complete genome sequence of Euzebya sp. DY32-46 isolated from seawater of Pacific Ocean.</title>
        <authorList>
            <person name="Xu L."/>
            <person name="Wu Y.-H."/>
            <person name="Xu X.-W."/>
        </authorList>
    </citation>
    <scope>NUCLEOTIDE SEQUENCE [LARGE SCALE GENOMIC DNA]</scope>
    <source>
        <strain evidence="1 2">DY32-46</strain>
    </source>
</reference>
<dbReference type="AlphaFoldDB" id="A0A346Y178"/>
<proteinExistence type="predicted"/>
<evidence type="ECO:0000313" key="1">
    <source>
        <dbReference type="EMBL" id="AXV08225.1"/>
    </source>
</evidence>
<dbReference type="InterPro" id="IPR029069">
    <property type="entry name" value="HotDog_dom_sf"/>
</dbReference>
<organism evidence="1 2">
    <name type="scientific">Euzebya pacifica</name>
    <dbReference type="NCBI Taxonomy" id="1608957"/>
    <lineage>
        <taxon>Bacteria</taxon>
        <taxon>Bacillati</taxon>
        <taxon>Actinomycetota</taxon>
        <taxon>Nitriliruptoria</taxon>
        <taxon>Euzebyales</taxon>
    </lineage>
</organism>
<sequence>MPANDATDHDLTDPAFYDWFTTERVRFSDTDMVGHVNNVGHTALIETGRIAYAMELSGRVEVPFGRIMFVRLEVDFREDLYWPSHVDIGARIVGVGTSSFRIATGVFHEGACKTTAINVMVHLGDDRRAAPIPDDMREVLTGELPSKA</sequence>
<dbReference type="Gene3D" id="3.10.129.10">
    <property type="entry name" value="Hotdog Thioesterase"/>
    <property type="match status" value="1"/>
</dbReference>
<protein>
    <submittedName>
        <fullName evidence="1">Putative thioesterase</fullName>
    </submittedName>
</protein>
<dbReference type="Proteomes" id="UP000264006">
    <property type="component" value="Chromosome"/>
</dbReference>
<gene>
    <name evidence="1" type="ORF">DVS28_a3552</name>
</gene>
<dbReference type="SUPFAM" id="SSF54637">
    <property type="entry name" value="Thioesterase/thiol ester dehydrase-isomerase"/>
    <property type="match status" value="1"/>
</dbReference>
<dbReference type="RefSeq" id="WP_164710685.1">
    <property type="nucleotide sequence ID" value="NZ_CP031165.1"/>
</dbReference>
<dbReference type="KEGG" id="euz:DVS28_a3552"/>
<dbReference type="Pfam" id="PF13279">
    <property type="entry name" value="4HBT_2"/>
    <property type="match status" value="1"/>
</dbReference>
<evidence type="ECO:0000313" key="2">
    <source>
        <dbReference type="Proteomes" id="UP000264006"/>
    </source>
</evidence>
<name>A0A346Y178_9ACTN</name>